<evidence type="ECO:0000313" key="1">
    <source>
        <dbReference type="EMBL" id="PTQ89816.1"/>
    </source>
</evidence>
<dbReference type="SUPFAM" id="SSF47413">
    <property type="entry name" value="lambda repressor-like DNA-binding domains"/>
    <property type="match status" value="1"/>
</dbReference>
<sequence length="74" mass="8390">MTNLESLQKAIDIAGGQHALAKICQTSQPRIWNWMNRDKKVPAEFVLTIEKATGVSRHELRSDLYPLENNNQVA</sequence>
<dbReference type="Pfam" id="PF15943">
    <property type="entry name" value="YdaS_toxin"/>
    <property type="match status" value="1"/>
</dbReference>
<protein>
    <submittedName>
        <fullName evidence="1">YdaS antitoxin of YdaST toxin-antitoxin system</fullName>
    </submittedName>
</protein>
<proteinExistence type="predicted"/>
<dbReference type="EMBL" id="QAON01000005">
    <property type="protein sequence ID" value="PTQ89816.1"/>
    <property type="molecule type" value="Genomic_DNA"/>
</dbReference>
<dbReference type="Gene3D" id="1.10.260.40">
    <property type="entry name" value="lambda repressor-like DNA-binding domains"/>
    <property type="match status" value="1"/>
</dbReference>
<reference evidence="1 2" key="1">
    <citation type="submission" date="2018-04" db="EMBL/GenBank/DDBJ databases">
        <title>Genomic Encyclopedia of Archaeal and Bacterial Type Strains, Phase II (KMG-II): from individual species to whole genera.</title>
        <authorList>
            <person name="Goeker M."/>
        </authorList>
    </citation>
    <scope>NUCLEOTIDE SEQUENCE [LARGE SCALE GENOMIC DNA]</scope>
    <source>
        <strain evidence="1 2">DSM 5822</strain>
    </source>
</reference>
<evidence type="ECO:0000313" key="2">
    <source>
        <dbReference type="Proteomes" id="UP000244223"/>
    </source>
</evidence>
<keyword evidence="2" id="KW-1185">Reference proteome</keyword>
<dbReference type="GO" id="GO:0003677">
    <property type="term" value="F:DNA binding"/>
    <property type="evidence" value="ECO:0007669"/>
    <property type="project" value="InterPro"/>
</dbReference>
<dbReference type="InterPro" id="IPR010982">
    <property type="entry name" value="Lambda_DNA-bd_dom_sf"/>
</dbReference>
<dbReference type="InterPro" id="IPR031856">
    <property type="entry name" value="YdaS_toxin-like"/>
</dbReference>
<dbReference type="AlphaFoldDB" id="A0A2T5J0K9"/>
<name>A0A2T5J0K9_9GAMM</name>
<accession>A0A2T5J0K9</accession>
<dbReference type="OrthoDB" id="6372288at2"/>
<gene>
    <name evidence="1" type="ORF">C8N29_105143</name>
</gene>
<dbReference type="Proteomes" id="UP000244223">
    <property type="component" value="Unassembled WGS sequence"/>
</dbReference>
<organism evidence="1 2">
    <name type="scientific">Agitococcus lubricus</name>
    <dbReference type="NCBI Taxonomy" id="1077255"/>
    <lineage>
        <taxon>Bacteria</taxon>
        <taxon>Pseudomonadati</taxon>
        <taxon>Pseudomonadota</taxon>
        <taxon>Gammaproteobacteria</taxon>
        <taxon>Moraxellales</taxon>
        <taxon>Moraxellaceae</taxon>
        <taxon>Agitococcus</taxon>
    </lineage>
</organism>
<comment type="caution">
    <text evidence="1">The sequence shown here is derived from an EMBL/GenBank/DDBJ whole genome shotgun (WGS) entry which is preliminary data.</text>
</comment>
<dbReference type="RefSeq" id="WP_107865331.1">
    <property type="nucleotide sequence ID" value="NZ_QAON01000005.1"/>
</dbReference>